<keyword evidence="12" id="KW-1185">Reference proteome</keyword>
<dbReference type="Gene3D" id="1.20.1560.10">
    <property type="entry name" value="ABC transporter type 1, transmembrane domain"/>
    <property type="match status" value="1"/>
</dbReference>
<dbReference type="InterPro" id="IPR011527">
    <property type="entry name" value="ABC1_TM_dom"/>
</dbReference>
<evidence type="ECO:0000256" key="4">
    <source>
        <dbReference type="ARBA" id="ARBA00022741"/>
    </source>
</evidence>
<evidence type="ECO:0000313" key="12">
    <source>
        <dbReference type="Proteomes" id="UP000570514"/>
    </source>
</evidence>
<feature type="domain" description="ABC transmembrane type-1" evidence="10">
    <location>
        <begin position="36"/>
        <end position="318"/>
    </location>
</feature>
<keyword evidence="7 8" id="KW-0472">Membrane</keyword>
<dbReference type="SUPFAM" id="SSF52540">
    <property type="entry name" value="P-loop containing nucleoside triphosphate hydrolases"/>
    <property type="match status" value="1"/>
</dbReference>
<keyword evidence="5 11" id="KW-0067">ATP-binding</keyword>
<evidence type="ECO:0000256" key="2">
    <source>
        <dbReference type="ARBA" id="ARBA00022448"/>
    </source>
</evidence>
<dbReference type="GO" id="GO:0140359">
    <property type="term" value="F:ABC-type transporter activity"/>
    <property type="evidence" value="ECO:0007669"/>
    <property type="project" value="InterPro"/>
</dbReference>
<feature type="transmembrane region" description="Helical" evidence="8">
    <location>
        <begin position="144"/>
        <end position="167"/>
    </location>
</feature>
<dbReference type="RefSeq" id="WP_167083599.1">
    <property type="nucleotide sequence ID" value="NZ_BAAADC010000001.1"/>
</dbReference>
<evidence type="ECO:0000256" key="7">
    <source>
        <dbReference type="ARBA" id="ARBA00023136"/>
    </source>
</evidence>
<comment type="caution">
    <text evidence="11">The sequence shown here is derived from an EMBL/GenBank/DDBJ whole genome shotgun (WGS) entry which is preliminary data.</text>
</comment>
<dbReference type="GO" id="GO:0034040">
    <property type="term" value="F:ATPase-coupled lipid transmembrane transporter activity"/>
    <property type="evidence" value="ECO:0007669"/>
    <property type="project" value="TreeGrafter"/>
</dbReference>
<evidence type="ECO:0000256" key="1">
    <source>
        <dbReference type="ARBA" id="ARBA00004651"/>
    </source>
</evidence>
<keyword evidence="2" id="KW-0813">Transport</keyword>
<evidence type="ECO:0000313" key="11">
    <source>
        <dbReference type="EMBL" id="NIK89519.1"/>
    </source>
</evidence>
<dbReference type="GO" id="GO:0005886">
    <property type="term" value="C:plasma membrane"/>
    <property type="evidence" value="ECO:0007669"/>
    <property type="project" value="UniProtKB-SubCell"/>
</dbReference>
<dbReference type="InterPro" id="IPR003593">
    <property type="entry name" value="AAA+_ATPase"/>
</dbReference>
<feature type="transmembrane region" description="Helical" evidence="8">
    <location>
        <begin position="74"/>
        <end position="96"/>
    </location>
</feature>
<organism evidence="11 12">
    <name type="scientific">Rhizomicrobium palustre</name>
    <dbReference type="NCBI Taxonomy" id="189966"/>
    <lineage>
        <taxon>Bacteria</taxon>
        <taxon>Pseudomonadati</taxon>
        <taxon>Pseudomonadota</taxon>
        <taxon>Alphaproteobacteria</taxon>
        <taxon>Micropepsales</taxon>
        <taxon>Micropepsaceae</taxon>
        <taxon>Rhizomicrobium</taxon>
    </lineage>
</organism>
<dbReference type="PROSITE" id="PS50929">
    <property type="entry name" value="ABC_TM1F"/>
    <property type="match status" value="1"/>
</dbReference>
<proteinExistence type="predicted"/>
<dbReference type="InterPro" id="IPR039421">
    <property type="entry name" value="Type_1_exporter"/>
</dbReference>
<evidence type="ECO:0000259" key="10">
    <source>
        <dbReference type="PROSITE" id="PS50929"/>
    </source>
</evidence>
<comment type="subcellular location">
    <subcellularLocation>
        <location evidence="1">Cell membrane</location>
        <topology evidence="1">Multi-pass membrane protein</topology>
    </subcellularLocation>
</comment>
<evidence type="ECO:0000256" key="5">
    <source>
        <dbReference type="ARBA" id="ARBA00022840"/>
    </source>
</evidence>
<dbReference type="EMBL" id="JAASRM010000001">
    <property type="protein sequence ID" value="NIK89519.1"/>
    <property type="molecule type" value="Genomic_DNA"/>
</dbReference>
<dbReference type="PROSITE" id="PS00211">
    <property type="entry name" value="ABC_TRANSPORTER_1"/>
    <property type="match status" value="1"/>
</dbReference>
<dbReference type="SUPFAM" id="SSF90123">
    <property type="entry name" value="ABC transporter transmembrane region"/>
    <property type="match status" value="1"/>
</dbReference>
<dbReference type="SMART" id="SM00382">
    <property type="entry name" value="AAA"/>
    <property type="match status" value="1"/>
</dbReference>
<keyword evidence="6 8" id="KW-1133">Transmembrane helix</keyword>
<name>A0A846N1Z5_9PROT</name>
<feature type="transmembrane region" description="Helical" evidence="8">
    <location>
        <begin position="173"/>
        <end position="194"/>
    </location>
</feature>
<keyword evidence="3 8" id="KW-0812">Transmembrane</keyword>
<keyword evidence="4" id="KW-0547">Nucleotide-binding</keyword>
<dbReference type="Pfam" id="PF00005">
    <property type="entry name" value="ABC_tran"/>
    <property type="match status" value="1"/>
</dbReference>
<evidence type="ECO:0000256" key="3">
    <source>
        <dbReference type="ARBA" id="ARBA00022692"/>
    </source>
</evidence>
<reference evidence="11 12" key="1">
    <citation type="submission" date="2020-03" db="EMBL/GenBank/DDBJ databases">
        <title>Genomic Encyclopedia of Type Strains, Phase IV (KMG-IV): sequencing the most valuable type-strain genomes for metagenomic binning, comparative biology and taxonomic classification.</title>
        <authorList>
            <person name="Goeker M."/>
        </authorList>
    </citation>
    <scope>NUCLEOTIDE SEQUENCE [LARGE SCALE GENOMIC DNA]</scope>
    <source>
        <strain evidence="11 12">DSM 19867</strain>
    </source>
</reference>
<dbReference type="InterPro" id="IPR027417">
    <property type="entry name" value="P-loop_NTPase"/>
</dbReference>
<feature type="domain" description="ABC transporter" evidence="9">
    <location>
        <begin position="352"/>
        <end position="587"/>
    </location>
</feature>
<gene>
    <name evidence="11" type="ORF">FHS83_002837</name>
</gene>
<evidence type="ECO:0000256" key="8">
    <source>
        <dbReference type="SAM" id="Phobius"/>
    </source>
</evidence>
<dbReference type="GO" id="GO:0005524">
    <property type="term" value="F:ATP binding"/>
    <property type="evidence" value="ECO:0007669"/>
    <property type="project" value="UniProtKB-KW"/>
</dbReference>
<dbReference type="PANTHER" id="PTHR24221">
    <property type="entry name" value="ATP-BINDING CASSETTE SUB-FAMILY B"/>
    <property type="match status" value="1"/>
</dbReference>
<feature type="transmembrane region" description="Helical" evidence="8">
    <location>
        <begin position="265"/>
        <end position="283"/>
    </location>
</feature>
<feature type="transmembrane region" description="Helical" evidence="8">
    <location>
        <begin position="31"/>
        <end position="54"/>
    </location>
</feature>
<protein>
    <submittedName>
        <fullName evidence="11">ATP-binding cassette subfamily B protein</fullName>
    </submittedName>
</protein>
<dbReference type="PROSITE" id="PS50893">
    <property type="entry name" value="ABC_TRANSPORTER_2"/>
    <property type="match status" value="1"/>
</dbReference>
<dbReference type="Proteomes" id="UP000570514">
    <property type="component" value="Unassembled WGS sequence"/>
</dbReference>
<dbReference type="InterPro" id="IPR003439">
    <property type="entry name" value="ABC_transporter-like_ATP-bd"/>
</dbReference>
<accession>A0A846N1Z5</accession>
<dbReference type="PANTHER" id="PTHR24221:SF654">
    <property type="entry name" value="ATP-BINDING CASSETTE SUB-FAMILY B MEMBER 6"/>
    <property type="match status" value="1"/>
</dbReference>
<dbReference type="GO" id="GO:0016887">
    <property type="term" value="F:ATP hydrolysis activity"/>
    <property type="evidence" value="ECO:0007669"/>
    <property type="project" value="InterPro"/>
</dbReference>
<dbReference type="FunFam" id="3.40.50.300:FF:000287">
    <property type="entry name" value="Multidrug ABC transporter ATP-binding protein"/>
    <property type="match status" value="1"/>
</dbReference>
<dbReference type="InterPro" id="IPR036640">
    <property type="entry name" value="ABC1_TM_sf"/>
</dbReference>
<dbReference type="Pfam" id="PF00664">
    <property type="entry name" value="ABC_membrane"/>
    <property type="match status" value="1"/>
</dbReference>
<dbReference type="Gene3D" id="3.40.50.300">
    <property type="entry name" value="P-loop containing nucleotide triphosphate hydrolases"/>
    <property type="match status" value="1"/>
</dbReference>
<evidence type="ECO:0000259" key="9">
    <source>
        <dbReference type="PROSITE" id="PS50893"/>
    </source>
</evidence>
<dbReference type="InterPro" id="IPR017871">
    <property type="entry name" value="ABC_transporter-like_CS"/>
</dbReference>
<sequence length="595" mass="65415">MAKIEVDGSFSVDMFRRVFSFCLHQWKRQPILIPSMMLSMLLATVCDAFVPVYAGHLIDALQLGLRGKDAAFHAILMIFVLAMILVTFRYLALYLLNHSSTRIMPWIIEGAFARVQKFSTSWHNSNFAGSTVRKITRGVWAYDLLADTVLLGFFPAFVMLVSVTILMVCRWPLMGGLVAAGIVIFVSVSAAFVLRFIVPAARKANAADSRIGAVLTDAISCSAAVKAFAGEAREEERLAETAAVFRKLTFNTWNRSLIAGSTQTTMTALLQTGMAVFAVWLWLNGKASTGDVAYVLATFTLIQGYLREMATHFRNLQKSVNEMSDVAAIAMLPVEVCDIPSARPLITKAGAIRFENVRFRYAAGEKDIYENFSIDIAPGELVGLVGASGSGKSTFVKLLQRLYDVQEGRISIDGQDIASVTQESLRRAISLVPQEPVLFHRSLAENIAYARVNATREEIIAAAKQARAHDFIAHLPEGYETQVGERGAKISGGERQRVAIARAVLSDARILVFDEATSSLDSVSEALLQQALETIMRGRTTLFIAHRLSTLKVADRILVFDNGRVVEMGSHLELMARAGQYRRLFDVQTDGLAAQ</sequence>
<evidence type="ECO:0000256" key="6">
    <source>
        <dbReference type="ARBA" id="ARBA00022989"/>
    </source>
</evidence>
<dbReference type="AlphaFoldDB" id="A0A846N1Z5"/>